<dbReference type="SUPFAM" id="SSF56317">
    <property type="entry name" value="Carbon-nitrogen hydrolase"/>
    <property type="match status" value="1"/>
</dbReference>
<dbReference type="CDD" id="cd07570">
    <property type="entry name" value="GAT_Gln-NAD-synth"/>
    <property type="match status" value="1"/>
</dbReference>
<feature type="active site" description="Proton acceptor; for glutaminase activity" evidence="7">
    <location>
        <position position="45"/>
    </location>
</feature>
<feature type="binding site" evidence="7">
    <location>
        <position position="414"/>
    </location>
    <ligand>
        <name>deamido-NAD(+)</name>
        <dbReference type="ChEBI" id="CHEBI:58437"/>
        <note>ligand shared between two neighboring subunits</note>
    </ligand>
</feature>
<dbReference type="EC" id="6.3.5.1" evidence="7 8"/>
<dbReference type="FunFam" id="3.40.50.620:FF:000106">
    <property type="entry name" value="Glutamine-dependent NAD(+) synthetase"/>
    <property type="match status" value="1"/>
</dbReference>
<dbReference type="GO" id="GO:0004359">
    <property type="term" value="F:glutaminase activity"/>
    <property type="evidence" value="ECO:0007669"/>
    <property type="project" value="InterPro"/>
</dbReference>
<protein>
    <recommendedName>
        <fullName evidence="7 8">Glutamine-dependent NAD(+) synthetase</fullName>
        <ecNumber evidence="7 8">6.3.5.1</ecNumber>
    </recommendedName>
    <alternativeName>
        <fullName evidence="7 8">NAD(+) synthase [glutamine-hydrolyzing]</fullName>
    </alternativeName>
</protein>
<feature type="domain" description="CN hydrolase" evidence="10">
    <location>
        <begin position="5"/>
        <end position="262"/>
    </location>
</feature>
<comment type="similarity">
    <text evidence="2 7 8">In the C-terminal section; belongs to the NAD synthetase family.</text>
</comment>
<feature type="active site" description="Nucleophile; for glutaminase activity" evidence="7">
    <location>
        <position position="166"/>
    </location>
</feature>
<keyword evidence="6 7" id="KW-0520">NAD</keyword>
<dbReference type="GO" id="GO:0008795">
    <property type="term" value="F:NAD+ synthase activity"/>
    <property type="evidence" value="ECO:0007669"/>
    <property type="project" value="UniProtKB-UniRule"/>
</dbReference>
<dbReference type="HAMAP" id="MF_02090">
    <property type="entry name" value="NadE_glutamine_dep"/>
    <property type="match status" value="1"/>
</dbReference>
<evidence type="ECO:0000313" key="12">
    <source>
        <dbReference type="Proteomes" id="UP000197446"/>
    </source>
</evidence>
<proteinExistence type="inferred from homology"/>
<reference evidence="11 12" key="1">
    <citation type="journal article" date="2007" name="Int. J. Syst. Evol. Microbiol.">
        <title>Description of Pelomonas aquatica sp. nov. and Pelomonas puraquae sp. nov., isolated from industrial and haemodialysis water.</title>
        <authorList>
            <person name="Gomila M."/>
            <person name="Bowien B."/>
            <person name="Falsen E."/>
            <person name="Moore E.R."/>
            <person name="Lalucat J."/>
        </authorList>
    </citation>
    <scope>NUCLEOTIDE SEQUENCE [LARGE SCALE GENOMIC DNA]</scope>
    <source>
        <strain evidence="11 12">CCUG 52769</strain>
    </source>
</reference>
<organism evidence="11 12">
    <name type="scientific">Roseateles puraquae</name>
    <dbReference type="NCBI Taxonomy" id="431059"/>
    <lineage>
        <taxon>Bacteria</taxon>
        <taxon>Pseudomonadati</taxon>
        <taxon>Pseudomonadota</taxon>
        <taxon>Betaproteobacteria</taxon>
        <taxon>Burkholderiales</taxon>
        <taxon>Sphaerotilaceae</taxon>
        <taxon>Roseateles</taxon>
    </lineage>
</organism>
<feature type="binding site" evidence="7">
    <location>
        <position position="192"/>
    </location>
    <ligand>
        <name>L-glutamine</name>
        <dbReference type="ChEBI" id="CHEBI:58359"/>
    </ligand>
</feature>
<comment type="pathway">
    <text evidence="1 7 8">Cofactor biosynthesis; NAD(+) biosynthesis; NAD(+) from deamido-NAD(+) (L-Gln route): step 1/1.</text>
</comment>
<comment type="similarity">
    <text evidence="9">Belongs to the NAD synthetase family.</text>
</comment>
<dbReference type="GO" id="GO:0005524">
    <property type="term" value="F:ATP binding"/>
    <property type="evidence" value="ECO:0007669"/>
    <property type="project" value="UniProtKB-UniRule"/>
</dbReference>
<accession>A0A254N7L2</accession>
<evidence type="ECO:0000256" key="4">
    <source>
        <dbReference type="ARBA" id="ARBA00022741"/>
    </source>
</evidence>
<dbReference type="InterPro" id="IPR014729">
    <property type="entry name" value="Rossmann-like_a/b/a_fold"/>
</dbReference>
<keyword evidence="4 7" id="KW-0547">Nucleotide-binding</keyword>
<gene>
    <name evidence="7" type="primary">nadE</name>
    <name evidence="11" type="ORF">CDO81_12470</name>
</gene>
<dbReference type="AlphaFoldDB" id="A0A254N7L2"/>
<evidence type="ECO:0000256" key="2">
    <source>
        <dbReference type="ARBA" id="ARBA00007145"/>
    </source>
</evidence>
<dbReference type="NCBIfam" id="NF010588">
    <property type="entry name" value="PRK13981.1"/>
    <property type="match status" value="1"/>
</dbReference>
<comment type="caution">
    <text evidence="11">The sequence shown here is derived from an EMBL/GenBank/DDBJ whole genome shotgun (WGS) entry which is preliminary data.</text>
</comment>
<name>A0A254N7L2_9BURK</name>
<evidence type="ECO:0000313" key="11">
    <source>
        <dbReference type="EMBL" id="OWR04001.1"/>
    </source>
</evidence>
<evidence type="ECO:0000256" key="3">
    <source>
        <dbReference type="ARBA" id="ARBA00022598"/>
    </source>
</evidence>
<dbReference type="PROSITE" id="PS50263">
    <property type="entry name" value="CN_HYDROLASE"/>
    <property type="match status" value="1"/>
</dbReference>
<keyword evidence="5 7" id="KW-0067">ATP-binding</keyword>
<dbReference type="GO" id="GO:0003952">
    <property type="term" value="F:NAD+ synthase (glutamine-hydrolyzing) activity"/>
    <property type="evidence" value="ECO:0007669"/>
    <property type="project" value="UniProtKB-UniRule"/>
</dbReference>
<dbReference type="Pfam" id="PF02540">
    <property type="entry name" value="NAD_synthase"/>
    <property type="match status" value="1"/>
</dbReference>
<feature type="binding site" evidence="7">
    <location>
        <position position="198"/>
    </location>
    <ligand>
        <name>L-glutamine</name>
        <dbReference type="ChEBI" id="CHEBI:58359"/>
    </ligand>
</feature>
<evidence type="ECO:0000256" key="9">
    <source>
        <dbReference type="RuleBase" id="RU003811"/>
    </source>
</evidence>
<dbReference type="InterPro" id="IPR003010">
    <property type="entry name" value="C-N_Hydrolase"/>
</dbReference>
<dbReference type="CDD" id="cd00553">
    <property type="entry name" value="NAD_synthase"/>
    <property type="match status" value="1"/>
</dbReference>
<dbReference type="Proteomes" id="UP000197446">
    <property type="component" value="Unassembled WGS sequence"/>
</dbReference>
<keyword evidence="3 7" id="KW-0436">Ligase</keyword>
<evidence type="ECO:0000256" key="7">
    <source>
        <dbReference type="HAMAP-Rule" id="MF_02090"/>
    </source>
</evidence>
<dbReference type="EMBL" id="NISI01000004">
    <property type="protein sequence ID" value="OWR04001.1"/>
    <property type="molecule type" value="Genomic_DNA"/>
</dbReference>
<dbReference type="GO" id="GO:0005737">
    <property type="term" value="C:cytoplasm"/>
    <property type="evidence" value="ECO:0007669"/>
    <property type="project" value="InterPro"/>
</dbReference>
<dbReference type="PANTHER" id="PTHR23090:SF9">
    <property type="entry name" value="GLUTAMINE-DEPENDENT NAD(+) SYNTHETASE"/>
    <property type="match status" value="1"/>
</dbReference>
<feature type="binding site" evidence="7">
    <location>
        <position position="132"/>
    </location>
    <ligand>
        <name>L-glutamine</name>
        <dbReference type="ChEBI" id="CHEBI:58359"/>
    </ligand>
</feature>
<dbReference type="SUPFAM" id="SSF52402">
    <property type="entry name" value="Adenine nucleotide alpha hydrolases-like"/>
    <property type="match status" value="1"/>
</dbReference>
<dbReference type="OrthoDB" id="8817375at2"/>
<comment type="function">
    <text evidence="7">Catalyzes the ATP-dependent amidation of deamido-NAD to form NAD. Uses L-glutamine as a nitrogen source.</text>
</comment>
<feature type="binding site" evidence="7">
    <location>
        <position position="385"/>
    </location>
    <ligand>
        <name>deamido-NAD(+)</name>
        <dbReference type="ChEBI" id="CHEBI:58437"/>
        <note>ligand shared between two neighboring subunits</note>
    </ligand>
</feature>
<evidence type="ECO:0000256" key="1">
    <source>
        <dbReference type="ARBA" id="ARBA00005188"/>
    </source>
</evidence>
<feature type="binding site" evidence="7">
    <location>
        <position position="525"/>
    </location>
    <ligand>
        <name>deamido-NAD(+)</name>
        <dbReference type="ChEBI" id="CHEBI:58437"/>
        <note>ligand shared between two neighboring subunits</note>
    </ligand>
</feature>
<dbReference type="PANTHER" id="PTHR23090">
    <property type="entry name" value="NH 3 /GLUTAMINE-DEPENDENT NAD + SYNTHETASE"/>
    <property type="match status" value="1"/>
</dbReference>
<feature type="binding site" evidence="7">
    <location>
        <position position="409"/>
    </location>
    <ligand>
        <name>ATP</name>
        <dbReference type="ChEBI" id="CHEBI:30616"/>
    </ligand>
</feature>
<dbReference type="NCBIfam" id="TIGR00552">
    <property type="entry name" value="nadE"/>
    <property type="match status" value="1"/>
</dbReference>
<evidence type="ECO:0000259" key="10">
    <source>
        <dbReference type="PROSITE" id="PS50263"/>
    </source>
</evidence>
<evidence type="ECO:0000256" key="8">
    <source>
        <dbReference type="PIRNR" id="PIRNR006630"/>
    </source>
</evidence>
<dbReference type="RefSeq" id="WP_088483541.1">
    <property type="nucleotide sequence ID" value="NZ_NISI01000004.1"/>
</dbReference>
<dbReference type="PIRSF" id="PIRSF006630">
    <property type="entry name" value="NADS_GAT"/>
    <property type="match status" value="1"/>
</dbReference>
<comment type="caution">
    <text evidence="7">Lacks conserved residue(s) required for the propagation of feature annotation.</text>
</comment>
<dbReference type="UniPathway" id="UPA00253">
    <property type="reaction ID" value="UER00334"/>
</dbReference>
<dbReference type="Pfam" id="PF00795">
    <property type="entry name" value="CN_hydrolase"/>
    <property type="match status" value="1"/>
</dbReference>
<dbReference type="Gene3D" id="3.40.50.620">
    <property type="entry name" value="HUPs"/>
    <property type="match status" value="1"/>
</dbReference>
<dbReference type="Gene3D" id="3.60.110.10">
    <property type="entry name" value="Carbon-nitrogen hydrolase"/>
    <property type="match status" value="1"/>
</dbReference>
<feature type="active site" description="For glutaminase activity" evidence="7">
    <location>
        <position position="126"/>
    </location>
</feature>
<sequence length="554" mass="59850">MPSPLKIALAQINVVVGDLGGNADRIIAQARAAHVAGVDLLVTPELALCGYPPEDLLLRPAFLAACEEQLARIAAALAALPGLHVVVGHPRERAGGVARERSWSLPPCLNMASVLADGQVKASYAKRELPNYQVFDERRYFYSGRDAGLGAVVVDVKGTRVGLLICEDAWFDEPAAAAQAAGAELLCVINASPFHIGKVEEREARMAERARAAGLPLVYAHLVGGQDEMVFDGASFAVQADGSLAARAPMFEEALALLTLDAGRLQGEIAPVPEMEAQVWQALVCGVRDYLGKNGFPGALIGLSGGIDSALVLAVAVDALGVDKVRAVMMPSPYTADISWIDARDMAERLSVRYDEMSIVPMFDAFNATLAGEFKGLPLDATEENIQARIRGTLLMALSNKFGSIVLTTGNKSEMATGYCTLYGDMAGGFAVIKDVAKTLVFRLARWRNAQGAEIIPERIITRPPSAELRPDQKDEDSLPPYPVLDAILARYMEQDESIAEIIAAGFKPEDVERVTRLIKINEYKRRQAPVGIRITHRGFGRDWRYPITSKFRA</sequence>
<comment type="catalytic activity">
    <reaction evidence="7 8">
        <text>deamido-NAD(+) + L-glutamine + ATP + H2O = L-glutamate + AMP + diphosphate + NAD(+) + H(+)</text>
        <dbReference type="Rhea" id="RHEA:24384"/>
        <dbReference type="ChEBI" id="CHEBI:15377"/>
        <dbReference type="ChEBI" id="CHEBI:15378"/>
        <dbReference type="ChEBI" id="CHEBI:29985"/>
        <dbReference type="ChEBI" id="CHEBI:30616"/>
        <dbReference type="ChEBI" id="CHEBI:33019"/>
        <dbReference type="ChEBI" id="CHEBI:57540"/>
        <dbReference type="ChEBI" id="CHEBI:58359"/>
        <dbReference type="ChEBI" id="CHEBI:58437"/>
        <dbReference type="ChEBI" id="CHEBI:456215"/>
        <dbReference type="EC" id="6.3.5.1"/>
    </reaction>
</comment>
<evidence type="ECO:0000256" key="6">
    <source>
        <dbReference type="ARBA" id="ARBA00023027"/>
    </source>
</evidence>
<evidence type="ECO:0000256" key="5">
    <source>
        <dbReference type="ARBA" id="ARBA00022840"/>
    </source>
</evidence>
<dbReference type="InterPro" id="IPR014445">
    <property type="entry name" value="Gln-dep_NAD_synthase"/>
</dbReference>
<keyword evidence="12" id="KW-1185">Reference proteome</keyword>
<dbReference type="GO" id="GO:0009435">
    <property type="term" value="P:NAD+ biosynthetic process"/>
    <property type="evidence" value="ECO:0007669"/>
    <property type="project" value="UniProtKB-UniRule"/>
</dbReference>
<dbReference type="InterPro" id="IPR036526">
    <property type="entry name" value="C-N_Hydrolase_sf"/>
</dbReference>
<feature type="binding site" evidence="7">
    <location>
        <begin position="302"/>
        <end position="309"/>
    </location>
    <ligand>
        <name>ATP</name>
        <dbReference type="ChEBI" id="CHEBI:30616"/>
    </ligand>
</feature>
<dbReference type="InterPro" id="IPR003694">
    <property type="entry name" value="NAD_synthase"/>
</dbReference>
<dbReference type="InterPro" id="IPR022310">
    <property type="entry name" value="NAD/GMP_synthase"/>
</dbReference>